<evidence type="ECO:0000313" key="4">
    <source>
        <dbReference type="Proteomes" id="UP000295830"/>
    </source>
</evidence>
<dbReference type="InterPro" id="IPR011049">
    <property type="entry name" value="Serralysin-like_metalloprot_C"/>
</dbReference>
<evidence type="ECO:0008006" key="5">
    <source>
        <dbReference type="Google" id="ProtNLM"/>
    </source>
</evidence>
<dbReference type="OrthoDB" id="6194587at2"/>
<comment type="caution">
    <text evidence="3">The sequence shown here is derived from an EMBL/GenBank/DDBJ whole genome shotgun (WGS) entry which is preliminary data.</text>
</comment>
<reference evidence="3 4" key="1">
    <citation type="submission" date="2019-03" db="EMBL/GenBank/DDBJ databases">
        <title>Genomic Encyclopedia of Type Strains, Phase IV (KMG-IV): sequencing the most valuable type-strain genomes for metagenomic binning, comparative biology and taxonomic classification.</title>
        <authorList>
            <person name="Goeker M."/>
        </authorList>
    </citation>
    <scope>NUCLEOTIDE SEQUENCE [LARGE SCALE GENOMIC DNA]</scope>
    <source>
        <strain evidence="3 4">DSM 15505</strain>
    </source>
</reference>
<name>A0A4R7K085_9GAMM</name>
<evidence type="ECO:0000313" key="3">
    <source>
        <dbReference type="EMBL" id="TDT44232.1"/>
    </source>
</evidence>
<accession>A0A4R7K085</accession>
<organism evidence="3 4">
    <name type="scientific">Halospina denitrificans</name>
    <dbReference type="NCBI Taxonomy" id="332522"/>
    <lineage>
        <taxon>Bacteria</taxon>
        <taxon>Pseudomonadati</taxon>
        <taxon>Pseudomonadota</taxon>
        <taxon>Gammaproteobacteria</taxon>
        <taxon>Halospina</taxon>
    </lineage>
</organism>
<evidence type="ECO:0000256" key="1">
    <source>
        <dbReference type="SAM" id="Coils"/>
    </source>
</evidence>
<gene>
    <name evidence="3" type="ORF">DES49_0332</name>
</gene>
<keyword evidence="4" id="KW-1185">Reference proteome</keyword>
<evidence type="ECO:0000256" key="2">
    <source>
        <dbReference type="SAM" id="SignalP"/>
    </source>
</evidence>
<dbReference type="AlphaFoldDB" id="A0A4R7K085"/>
<sequence length="355" mass="36188">MMKTMFRRIAPLLMLVASVPVMAEVTIPNNFQAGQTAKASEVNANFQALKAAVEELQEQTANLRALNKHIEVMDDPNVEGGTRVVFKGVNVQIHNGDETVRTNGLGNLIIGFGGERGVGLNSGNYDIQPVCEGTFALTESACISADGNWTKDPKSGSHNIAIGENNAWGGEHALVAGRQNVAVYGEIATGRNNNAYSGGSLIIGGVGNRAFSGAAMVGTSDSQAFVGESSAIVGGKSNTINNEGGSIFGAWDADALDRGSVVIGGRGGLAAGDWSSVIGGKNNETNAAKAVVLGGSANSATRESAGVLAGYGNSVSGRYSVLLGGFQNSVSGERSAIIGLGGEAVSDDNTVQIAP</sequence>
<dbReference type="RefSeq" id="WP_133734635.1">
    <property type="nucleotide sequence ID" value="NZ_SOAX01000001.1"/>
</dbReference>
<dbReference type="Proteomes" id="UP000295830">
    <property type="component" value="Unassembled WGS sequence"/>
</dbReference>
<feature type="chain" id="PRO_5020375053" description="Trimeric autotransporter adhesin" evidence="2">
    <location>
        <begin position="24"/>
        <end position="355"/>
    </location>
</feature>
<proteinExistence type="predicted"/>
<dbReference type="Gene3D" id="2.150.10.10">
    <property type="entry name" value="Serralysin-like metalloprotease, C-terminal"/>
    <property type="match status" value="1"/>
</dbReference>
<feature type="coiled-coil region" evidence="1">
    <location>
        <begin position="39"/>
        <end position="73"/>
    </location>
</feature>
<feature type="signal peptide" evidence="2">
    <location>
        <begin position="1"/>
        <end position="23"/>
    </location>
</feature>
<protein>
    <recommendedName>
        <fullName evidence="5">Trimeric autotransporter adhesin</fullName>
    </recommendedName>
</protein>
<dbReference type="EMBL" id="SOAX01000001">
    <property type="protein sequence ID" value="TDT44232.1"/>
    <property type="molecule type" value="Genomic_DNA"/>
</dbReference>
<keyword evidence="1" id="KW-0175">Coiled coil</keyword>
<keyword evidence="2" id="KW-0732">Signal</keyword>